<organism evidence="1 2">
    <name type="scientific">Erythrobacter longus</name>
    <dbReference type="NCBI Taxonomy" id="1044"/>
    <lineage>
        <taxon>Bacteria</taxon>
        <taxon>Pseudomonadati</taxon>
        <taxon>Pseudomonadota</taxon>
        <taxon>Alphaproteobacteria</taxon>
        <taxon>Sphingomonadales</taxon>
        <taxon>Erythrobacteraceae</taxon>
        <taxon>Erythrobacter/Porphyrobacter group</taxon>
        <taxon>Erythrobacter</taxon>
    </lineage>
</organism>
<dbReference type="PANTHER" id="PTHR11941">
    <property type="entry name" value="ENOYL-COA HYDRATASE-RELATED"/>
    <property type="match status" value="1"/>
</dbReference>
<evidence type="ECO:0000313" key="2">
    <source>
        <dbReference type="Proteomes" id="UP000027647"/>
    </source>
</evidence>
<dbReference type="InterPro" id="IPR029045">
    <property type="entry name" value="ClpP/crotonase-like_dom_sf"/>
</dbReference>
<dbReference type="Pfam" id="PF00378">
    <property type="entry name" value="ECH_1"/>
    <property type="match status" value="1"/>
</dbReference>
<evidence type="ECO:0000313" key="1">
    <source>
        <dbReference type="EMBL" id="KEO90312.1"/>
    </source>
</evidence>
<dbReference type="RefSeq" id="WP_034959766.1">
    <property type="nucleotide sequence ID" value="NZ_JMIW01000003.1"/>
</dbReference>
<dbReference type="EMBL" id="JMIW01000003">
    <property type="protein sequence ID" value="KEO90312.1"/>
    <property type="molecule type" value="Genomic_DNA"/>
</dbReference>
<protein>
    <recommendedName>
        <fullName evidence="3">Enoyl-CoA hydratase</fullName>
    </recommendedName>
</protein>
<dbReference type="PANTHER" id="PTHR11941:SF54">
    <property type="entry name" value="ENOYL-COA HYDRATASE, MITOCHONDRIAL"/>
    <property type="match status" value="1"/>
</dbReference>
<dbReference type="Proteomes" id="UP000027647">
    <property type="component" value="Unassembled WGS sequence"/>
</dbReference>
<proteinExistence type="predicted"/>
<evidence type="ECO:0008006" key="3">
    <source>
        <dbReference type="Google" id="ProtNLM"/>
    </source>
</evidence>
<reference evidence="1 2" key="1">
    <citation type="submission" date="2014-04" db="EMBL/GenBank/DDBJ databases">
        <title>A comprehensive comparison of genomes of Erythrobacter spp. strains.</title>
        <authorList>
            <person name="Zheng Q."/>
        </authorList>
    </citation>
    <scope>NUCLEOTIDE SEQUENCE [LARGE SCALE GENOMIC DNA]</scope>
    <source>
        <strain evidence="1 2">DSM 6997</strain>
    </source>
</reference>
<gene>
    <name evidence="1" type="ORF">EH31_09490</name>
</gene>
<keyword evidence="2" id="KW-1185">Reference proteome</keyword>
<comment type="caution">
    <text evidence="1">The sequence shown here is derived from an EMBL/GenBank/DDBJ whole genome shotgun (WGS) entry which is preliminary data.</text>
</comment>
<dbReference type="STRING" id="1044.EH31_09490"/>
<sequence length="230" mass="23840">MTQGGDCFRIETHNGASGSVHLVTLDNPPYNAVFAQMLEAGAARLAALGSAPDTSAIVLTGAGANFTRGMDVKIAASLDAKGTARAKAAVNTFCAQLHRLPCAFVCALNGHTIGAGGIVALCADWVIAAQGDYKIGLPEAKAGLAFPPVPQAIIDHWLDPVWRRRLALTSQLFGPQEAVATGMVDEVVPADALIESALARAESLAAQPAFRDCKRQLRASANAEIDALLG</sequence>
<name>A0A074MXG9_ERYLO</name>
<dbReference type="eggNOG" id="COG1024">
    <property type="taxonomic scope" value="Bacteria"/>
</dbReference>
<dbReference type="GO" id="GO:0006635">
    <property type="term" value="P:fatty acid beta-oxidation"/>
    <property type="evidence" value="ECO:0007669"/>
    <property type="project" value="TreeGrafter"/>
</dbReference>
<dbReference type="AlphaFoldDB" id="A0A074MXG9"/>
<dbReference type="SUPFAM" id="SSF52096">
    <property type="entry name" value="ClpP/crotonase"/>
    <property type="match status" value="1"/>
</dbReference>
<accession>A0A074MXG9</accession>
<dbReference type="CDD" id="cd06558">
    <property type="entry name" value="crotonase-like"/>
    <property type="match status" value="1"/>
</dbReference>
<dbReference type="GO" id="GO:0003824">
    <property type="term" value="F:catalytic activity"/>
    <property type="evidence" value="ECO:0007669"/>
    <property type="project" value="UniProtKB-ARBA"/>
</dbReference>
<dbReference type="Gene3D" id="3.90.226.10">
    <property type="entry name" value="2-enoyl-CoA Hydratase, Chain A, domain 1"/>
    <property type="match status" value="1"/>
</dbReference>
<dbReference type="OrthoDB" id="5365311at2"/>
<dbReference type="InterPro" id="IPR001753">
    <property type="entry name" value="Enoyl-CoA_hydra/iso"/>
</dbReference>